<dbReference type="AlphaFoldDB" id="A0A916TWR4"/>
<gene>
    <name evidence="1" type="ORF">GCM10011494_39490</name>
</gene>
<organism evidence="1 2">
    <name type="scientific">Novosphingobium endophyticum</name>
    <dbReference type="NCBI Taxonomy" id="1955250"/>
    <lineage>
        <taxon>Bacteria</taxon>
        <taxon>Pseudomonadati</taxon>
        <taxon>Pseudomonadota</taxon>
        <taxon>Alphaproteobacteria</taxon>
        <taxon>Sphingomonadales</taxon>
        <taxon>Sphingomonadaceae</taxon>
        <taxon>Novosphingobium</taxon>
    </lineage>
</organism>
<dbReference type="EMBL" id="BMHK01000068">
    <property type="protein sequence ID" value="GGC16695.1"/>
    <property type="molecule type" value="Genomic_DNA"/>
</dbReference>
<comment type="caution">
    <text evidence="1">The sequence shown here is derived from an EMBL/GenBank/DDBJ whole genome shotgun (WGS) entry which is preliminary data.</text>
</comment>
<evidence type="ECO:0000313" key="2">
    <source>
        <dbReference type="Proteomes" id="UP000608154"/>
    </source>
</evidence>
<reference evidence="1" key="1">
    <citation type="journal article" date="2014" name="Int. J. Syst. Evol. Microbiol.">
        <title>Complete genome sequence of Corynebacterium casei LMG S-19264T (=DSM 44701T), isolated from a smear-ripened cheese.</title>
        <authorList>
            <consortium name="US DOE Joint Genome Institute (JGI-PGF)"/>
            <person name="Walter F."/>
            <person name="Albersmeier A."/>
            <person name="Kalinowski J."/>
            <person name="Ruckert C."/>
        </authorList>
    </citation>
    <scope>NUCLEOTIDE SEQUENCE</scope>
    <source>
        <strain evidence="1">CGMCC 1.15095</strain>
    </source>
</reference>
<evidence type="ECO:0000313" key="1">
    <source>
        <dbReference type="EMBL" id="GGC16695.1"/>
    </source>
</evidence>
<keyword evidence="2" id="KW-1185">Reference proteome</keyword>
<reference evidence="1" key="2">
    <citation type="submission" date="2020-09" db="EMBL/GenBank/DDBJ databases">
        <authorList>
            <person name="Sun Q."/>
            <person name="Zhou Y."/>
        </authorList>
    </citation>
    <scope>NUCLEOTIDE SEQUENCE</scope>
    <source>
        <strain evidence="1">CGMCC 1.15095</strain>
    </source>
</reference>
<protein>
    <submittedName>
        <fullName evidence="1">Uncharacterized protein</fullName>
    </submittedName>
</protein>
<dbReference type="Proteomes" id="UP000608154">
    <property type="component" value="Unassembled WGS sequence"/>
</dbReference>
<accession>A0A916TWR4</accession>
<name>A0A916TWR4_9SPHN</name>
<proteinExistence type="predicted"/>
<sequence>MLPCTRGPIEPAVAPTILPFIHPESLDDGCRFIPFGVRGGSVTLNGSFPLANSGRELECSAAMRMVDPCHYAAY</sequence>